<dbReference type="Proteomes" id="UP001165190">
    <property type="component" value="Unassembled WGS sequence"/>
</dbReference>
<evidence type="ECO:0000256" key="6">
    <source>
        <dbReference type="PIRSR" id="PIRSR621190-2"/>
    </source>
</evidence>
<keyword evidence="2 6" id="KW-0479">Metal-binding</keyword>
<gene>
    <name evidence="9" type="ORF">HRI_003492300</name>
</gene>
<dbReference type="Pfam" id="PF00413">
    <property type="entry name" value="Peptidase_M10"/>
    <property type="match status" value="1"/>
</dbReference>
<feature type="binding site" evidence="6">
    <location>
        <position position="156"/>
    </location>
    <ligand>
        <name>Ca(2+)</name>
        <dbReference type="ChEBI" id="CHEBI:29108"/>
        <label>3</label>
    </ligand>
</feature>
<feature type="binding site" evidence="6">
    <location>
        <position position="181"/>
    </location>
    <ligand>
        <name>Zn(2+)</name>
        <dbReference type="ChEBI" id="CHEBI:29105"/>
        <label>2</label>
        <note>catalytic</note>
    </ligand>
</feature>
<dbReference type="SUPFAM" id="SSF55486">
    <property type="entry name" value="Metalloproteases ('zincins'), catalytic domain"/>
    <property type="match status" value="1"/>
</dbReference>
<dbReference type="InterPro" id="IPR001818">
    <property type="entry name" value="Pept_M10_metallopeptidase"/>
</dbReference>
<evidence type="ECO:0000259" key="8">
    <source>
        <dbReference type="SMART" id="SM00235"/>
    </source>
</evidence>
<dbReference type="EMBL" id="BSYR01000031">
    <property type="protein sequence ID" value="GMI98230.1"/>
    <property type="molecule type" value="Genomic_DNA"/>
</dbReference>
<dbReference type="InterPro" id="IPR021190">
    <property type="entry name" value="Pept_M10A"/>
</dbReference>
<feature type="active site" evidence="5">
    <location>
        <position position="182"/>
    </location>
</feature>
<dbReference type="GO" id="GO:0008270">
    <property type="term" value="F:zinc ion binding"/>
    <property type="evidence" value="ECO:0007669"/>
    <property type="project" value="InterPro"/>
</dbReference>
<protein>
    <recommendedName>
        <fullName evidence="8">Peptidase metallopeptidase domain-containing protein</fullName>
    </recommendedName>
</protein>
<dbReference type="InterPro" id="IPR006026">
    <property type="entry name" value="Peptidase_Metallo"/>
</dbReference>
<evidence type="ECO:0000313" key="10">
    <source>
        <dbReference type="Proteomes" id="UP001165190"/>
    </source>
</evidence>
<keyword evidence="6" id="KW-0106">Calcium</keyword>
<feature type="signal peptide" evidence="7">
    <location>
        <begin position="1"/>
        <end position="27"/>
    </location>
</feature>
<accession>A0A9W7IN99</accession>
<evidence type="ECO:0000313" key="9">
    <source>
        <dbReference type="EMBL" id="GMI98230.1"/>
    </source>
</evidence>
<dbReference type="Gene3D" id="3.40.390.10">
    <property type="entry name" value="Collagenase (Catalytic Domain)"/>
    <property type="match status" value="1"/>
</dbReference>
<reference evidence="9" key="1">
    <citation type="submission" date="2023-05" db="EMBL/GenBank/DDBJ databases">
        <title>Genome and transcriptome analyses reveal genes involved in the formation of fine ridges on petal epidermal cells in Hibiscus trionum.</title>
        <authorList>
            <person name="Koshimizu S."/>
            <person name="Masuda S."/>
            <person name="Ishii T."/>
            <person name="Shirasu K."/>
            <person name="Hoshino A."/>
            <person name="Arita M."/>
        </authorList>
    </citation>
    <scope>NUCLEOTIDE SEQUENCE</scope>
    <source>
        <strain evidence="9">Hamamatsu line</strain>
    </source>
</reference>
<sequence>MAAKFGLDHKLLGTFLMFLVLQPFAATSRIVKPASLQNLEPGQHRGCGISNIIVQTTFNGTEVDDFKFFPGNLRWTNFPVTYGYVPGSSVPNGLTVQAVIAAVEAAFKVWEGAVPKFAFKKANPGDTPNIKIQFTRLPGRYYGYGYAPPNGLVSIDNDHTYWSAGSTPKYYELDLQSGLMHEFGHALGLDHSTDQSAVMNDTLIAGTTKRVLAQDDKDGIQKLYA</sequence>
<comment type="caution">
    <text evidence="9">The sequence shown here is derived from an EMBL/GenBank/DDBJ whole genome shotgun (WGS) entry which is preliminary data.</text>
</comment>
<feature type="binding site" evidence="6">
    <location>
        <position position="191"/>
    </location>
    <ligand>
        <name>Zn(2+)</name>
        <dbReference type="ChEBI" id="CHEBI:29105"/>
        <label>2</label>
        <note>catalytic</note>
    </ligand>
</feature>
<keyword evidence="4 6" id="KW-0862">Zinc</keyword>
<evidence type="ECO:0000256" key="2">
    <source>
        <dbReference type="ARBA" id="ARBA00022723"/>
    </source>
</evidence>
<dbReference type="PANTHER" id="PTHR10201">
    <property type="entry name" value="MATRIX METALLOPROTEINASE"/>
    <property type="match status" value="1"/>
</dbReference>
<proteinExistence type="predicted"/>
<dbReference type="InterPro" id="IPR024079">
    <property type="entry name" value="MetalloPept_cat_dom_sf"/>
</dbReference>
<keyword evidence="10" id="KW-1185">Reference proteome</keyword>
<evidence type="ECO:0000256" key="4">
    <source>
        <dbReference type="ARBA" id="ARBA00022833"/>
    </source>
</evidence>
<feature type="chain" id="PRO_5040928908" description="Peptidase metallopeptidase domain-containing protein" evidence="7">
    <location>
        <begin position="28"/>
        <end position="225"/>
    </location>
</feature>
<keyword evidence="3" id="KW-0378">Hydrolase</keyword>
<evidence type="ECO:0000256" key="7">
    <source>
        <dbReference type="SAM" id="SignalP"/>
    </source>
</evidence>
<feature type="domain" description="Peptidase metallopeptidase" evidence="8">
    <location>
        <begin position="71"/>
        <end position="225"/>
    </location>
</feature>
<comment type="cofactor">
    <cofactor evidence="6">
        <name>Zn(2+)</name>
        <dbReference type="ChEBI" id="CHEBI:29105"/>
    </cofactor>
    <text evidence="6">Binds 2 Zn(2+) ions per subunit.</text>
</comment>
<dbReference type="GO" id="GO:0030574">
    <property type="term" value="P:collagen catabolic process"/>
    <property type="evidence" value="ECO:0007669"/>
    <property type="project" value="TreeGrafter"/>
</dbReference>
<name>A0A9W7IN99_HIBTR</name>
<dbReference type="GO" id="GO:0004222">
    <property type="term" value="F:metalloendopeptidase activity"/>
    <property type="evidence" value="ECO:0007669"/>
    <property type="project" value="InterPro"/>
</dbReference>
<organism evidence="9 10">
    <name type="scientific">Hibiscus trionum</name>
    <name type="common">Flower of an hour</name>
    <dbReference type="NCBI Taxonomy" id="183268"/>
    <lineage>
        <taxon>Eukaryota</taxon>
        <taxon>Viridiplantae</taxon>
        <taxon>Streptophyta</taxon>
        <taxon>Embryophyta</taxon>
        <taxon>Tracheophyta</taxon>
        <taxon>Spermatophyta</taxon>
        <taxon>Magnoliopsida</taxon>
        <taxon>eudicotyledons</taxon>
        <taxon>Gunneridae</taxon>
        <taxon>Pentapetalae</taxon>
        <taxon>rosids</taxon>
        <taxon>malvids</taxon>
        <taxon>Malvales</taxon>
        <taxon>Malvaceae</taxon>
        <taxon>Malvoideae</taxon>
        <taxon>Hibiscus</taxon>
    </lineage>
</organism>
<keyword evidence="7" id="KW-0732">Signal</keyword>
<evidence type="ECO:0000256" key="3">
    <source>
        <dbReference type="ARBA" id="ARBA00022801"/>
    </source>
</evidence>
<feature type="binding site" evidence="6">
    <location>
        <position position="199"/>
    </location>
    <ligand>
        <name>Zn(2+)</name>
        <dbReference type="ChEBI" id="CHEBI:29105"/>
        <label>2</label>
        <note>catalytic</note>
    </ligand>
</feature>
<dbReference type="GO" id="GO:0030198">
    <property type="term" value="P:extracellular matrix organization"/>
    <property type="evidence" value="ECO:0007669"/>
    <property type="project" value="TreeGrafter"/>
</dbReference>
<feature type="binding site" evidence="6">
    <location>
        <position position="185"/>
    </location>
    <ligand>
        <name>Zn(2+)</name>
        <dbReference type="ChEBI" id="CHEBI:29105"/>
        <label>2</label>
        <note>catalytic</note>
    </ligand>
</feature>
<dbReference type="GO" id="GO:0006508">
    <property type="term" value="P:proteolysis"/>
    <property type="evidence" value="ECO:0007669"/>
    <property type="project" value="UniProtKB-KW"/>
</dbReference>
<dbReference type="OrthoDB" id="406838at2759"/>
<keyword evidence="1" id="KW-0645">Protease</keyword>
<dbReference type="SMART" id="SM00235">
    <property type="entry name" value="ZnMc"/>
    <property type="match status" value="1"/>
</dbReference>
<evidence type="ECO:0000256" key="1">
    <source>
        <dbReference type="ARBA" id="ARBA00022670"/>
    </source>
</evidence>
<dbReference type="GO" id="GO:0031012">
    <property type="term" value="C:extracellular matrix"/>
    <property type="evidence" value="ECO:0007669"/>
    <property type="project" value="InterPro"/>
</dbReference>
<dbReference type="PANTHER" id="PTHR10201:SF213">
    <property type="entry name" value="METALLOENDOPROTEINASE 2-MMP-LIKE"/>
    <property type="match status" value="1"/>
</dbReference>
<comment type="cofactor">
    <cofactor evidence="6">
        <name>Ca(2+)</name>
        <dbReference type="ChEBI" id="CHEBI:29108"/>
    </cofactor>
    <text evidence="6">Can bind about 5 Ca(2+) ions per subunit.</text>
</comment>
<evidence type="ECO:0000256" key="5">
    <source>
        <dbReference type="PIRSR" id="PIRSR621190-1"/>
    </source>
</evidence>
<dbReference type="AlphaFoldDB" id="A0A9W7IN99"/>
<dbReference type="PRINTS" id="PR00138">
    <property type="entry name" value="MATRIXIN"/>
</dbReference>